<dbReference type="PANTHER" id="PTHR12169">
    <property type="entry name" value="ATPASE N2B"/>
    <property type="match status" value="1"/>
</dbReference>
<dbReference type="GO" id="GO:0005524">
    <property type="term" value="F:ATP binding"/>
    <property type="evidence" value="ECO:0007669"/>
    <property type="project" value="UniProtKB-KW"/>
</dbReference>
<dbReference type="PANTHER" id="PTHR12169:SF6">
    <property type="entry name" value="AFG1-LIKE ATPASE"/>
    <property type="match status" value="1"/>
</dbReference>
<gene>
    <name evidence="3" type="primary">zapE</name>
    <name evidence="3" type="ORF">DMENIID0002_08760</name>
</gene>
<sequence length="343" mass="40653">MPELKFDEKQLLLLSRIKEFAKQIEDKSFFRFFNSSLLAKKAIYLYGNVGNGKTVLMQHFFQILQIKKLIIHYQNFMQSVHKDIYQLQDKSQSKNNIIKRIAVNYAKQAEVICIDEFEIKDITDAMIIGPLLLELIRHKVFIFITSNIEPKDLYKDGLQRNSFLPIIKEIYQKFEVMHLDSDHDYRLDKIIHTTNRRIIYPINEDNKLEIQNIISKLNSNNRLMSKDILVFGRKISFKMASEKVLVTDFEELFVRELGYVDYVNICQKFSIIIVENIHIISSDNTDLAVRFINFVDNAYFYKVVLFMTLQDEPIKIYQNGFRKGEFNRTISRLYEMNSDSYVN</sequence>
<name>A0AAT9G8Z1_9RICK</name>
<proteinExistence type="predicted"/>
<organism evidence="3">
    <name type="scientific">Candidatus Tisiphia endosymbiont of Sergentomyia squamirostris</name>
    <dbReference type="NCBI Taxonomy" id="3113639"/>
    <lineage>
        <taxon>Bacteria</taxon>
        <taxon>Pseudomonadati</taxon>
        <taxon>Pseudomonadota</taxon>
        <taxon>Alphaproteobacteria</taxon>
        <taxon>Rickettsiales</taxon>
        <taxon>Rickettsiaceae</taxon>
        <taxon>Rickettsieae</taxon>
        <taxon>Candidatus Tisiphia</taxon>
    </lineage>
</organism>
<dbReference type="Pfam" id="PF03969">
    <property type="entry name" value="AFG1_ATPase"/>
    <property type="match status" value="1"/>
</dbReference>
<keyword evidence="2" id="KW-0067">ATP-binding</keyword>
<evidence type="ECO:0000256" key="1">
    <source>
        <dbReference type="ARBA" id="ARBA00022741"/>
    </source>
</evidence>
<dbReference type="Gene3D" id="3.40.50.300">
    <property type="entry name" value="P-loop containing nucleotide triphosphate hydrolases"/>
    <property type="match status" value="1"/>
</dbReference>
<dbReference type="SUPFAM" id="SSF52540">
    <property type="entry name" value="P-loop containing nucleoside triphosphate hydrolases"/>
    <property type="match status" value="1"/>
</dbReference>
<dbReference type="AlphaFoldDB" id="A0AAT9G8Z1"/>
<evidence type="ECO:0000256" key="2">
    <source>
        <dbReference type="ARBA" id="ARBA00022840"/>
    </source>
</evidence>
<dbReference type="InterPro" id="IPR027417">
    <property type="entry name" value="P-loop_NTPase"/>
</dbReference>
<keyword evidence="3" id="KW-0132">Cell division</keyword>
<protein>
    <submittedName>
        <fullName evidence="3">Cell division protein ZapE</fullName>
    </submittedName>
</protein>
<dbReference type="GO" id="GO:0016887">
    <property type="term" value="F:ATP hydrolysis activity"/>
    <property type="evidence" value="ECO:0007669"/>
    <property type="project" value="InterPro"/>
</dbReference>
<dbReference type="GO" id="GO:0005737">
    <property type="term" value="C:cytoplasm"/>
    <property type="evidence" value="ECO:0007669"/>
    <property type="project" value="TreeGrafter"/>
</dbReference>
<accession>A0AAT9G8Z1</accession>
<keyword evidence="1" id="KW-0547">Nucleotide-binding</keyword>
<dbReference type="GO" id="GO:0051301">
    <property type="term" value="P:cell division"/>
    <property type="evidence" value="ECO:0007669"/>
    <property type="project" value="UniProtKB-KW"/>
</dbReference>
<reference evidence="3" key="1">
    <citation type="submission" date="2024-01" db="EMBL/GenBank/DDBJ databases">
        <title>Sequencing the genomes of a sandfly, Sergentomyia squamirostris, and its two endosymbionts.</title>
        <authorList>
            <person name="Itokawa K."/>
            <person name="Sanjoba C."/>
        </authorList>
    </citation>
    <scope>NUCLEOTIDE SEQUENCE</scope>
    <source>
        <strain evidence="3">RiSSQ</strain>
    </source>
</reference>
<dbReference type="InterPro" id="IPR005654">
    <property type="entry name" value="ATPase_AFG1-like"/>
</dbReference>
<dbReference type="EMBL" id="AP029170">
    <property type="protein sequence ID" value="BFD46230.1"/>
    <property type="molecule type" value="Genomic_DNA"/>
</dbReference>
<keyword evidence="3" id="KW-0131">Cell cycle</keyword>
<evidence type="ECO:0000313" key="3">
    <source>
        <dbReference type="EMBL" id="BFD46230.1"/>
    </source>
</evidence>
<dbReference type="NCBIfam" id="NF040713">
    <property type="entry name" value="ZapE"/>
    <property type="match status" value="1"/>
</dbReference>